<dbReference type="AlphaFoldDB" id="A0A0A9EL91"/>
<feature type="compositionally biased region" description="Polar residues" evidence="1">
    <location>
        <begin position="11"/>
        <end position="31"/>
    </location>
</feature>
<feature type="region of interest" description="Disordered" evidence="1">
    <location>
        <begin position="1"/>
        <end position="31"/>
    </location>
</feature>
<reference evidence="2" key="2">
    <citation type="journal article" date="2015" name="Data Brief">
        <title>Shoot transcriptome of the giant reed, Arundo donax.</title>
        <authorList>
            <person name="Barrero R.A."/>
            <person name="Guerrero F.D."/>
            <person name="Moolhuijzen P."/>
            <person name="Goolsby J.A."/>
            <person name="Tidwell J."/>
            <person name="Bellgard S.E."/>
            <person name="Bellgard M.I."/>
        </authorList>
    </citation>
    <scope>NUCLEOTIDE SEQUENCE</scope>
    <source>
        <tissue evidence="2">Shoot tissue taken approximately 20 cm above the soil surface</tissue>
    </source>
</reference>
<sequence length="31" mass="3325">MTLPAGRTAVIGSSRSFQSLSTSGNLQRNMR</sequence>
<protein>
    <submittedName>
        <fullName evidence="2">Uncharacterized protein</fullName>
    </submittedName>
</protein>
<organism evidence="2">
    <name type="scientific">Arundo donax</name>
    <name type="common">Giant reed</name>
    <name type="synonym">Donax arundinaceus</name>
    <dbReference type="NCBI Taxonomy" id="35708"/>
    <lineage>
        <taxon>Eukaryota</taxon>
        <taxon>Viridiplantae</taxon>
        <taxon>Streptophyta</taxon>
        <taxon>Embryophyta</taxon>
        <taxon>Tracheophyta</taxon>
        <taxon>Spermatophyta</taxon>
        <taxon>Magnoliopsida</taxon>
        <taxon>Liliopsida</taxon>
        <taxon>Poales</taxon>
        <taxon>Poaceae</taxon>
        <taxon>PACMAD clade</taxon>
        <taxon>Arundinoideae</taxon>
        <taxon>Arundineae</taxon>
        <taxon>Arundo</taxon>
    </lineage>
</organism>
<dbReference type="EMBL" id="GBRH01197019">
    <property type="protein sequence ID" value="JAE00877.1"/>
    <property type="molecule type" value="Transcribed_RNA"/>
</dbReference>
<name>A0A0A9EL91_ARUDO</name>
<evidence type="ECO:0000313" key="2">
    <source>
        <dbReference type="EMBL" id="JAE00877.1"/>
    </source>
</evidence>
<proteinExistence type="predicted"/>
<reference evidence="2" key="1">
    <citation type="submission" date="2014-09" db="EMBL/GenBank/DDBJ databases">
        <authorList>
            <person name="Magalhaes I.L.F."/>
            <person name="Oliveira U."/>
            <person name="Santos F.R."/>
            <person name="Vidigal T.H.D.A."/>
            <person name="Brescovit A.D."/>
            <person name="Santos A.J."/>
        </authorList>
    </citation>
    <scope>NUCLEOTIDE SEQUENCE</scope>
    <source>
        <tissue evidence="2">Shoot tissue taken approximately 20 cm above the soil surface</tissue>
    </source>
</reference>
<evidence type="ECO:0000256" key="1">
    <source>
        <dbReference type="SAM" id="MobiDB-lite"/>
    </source>
</evidence>
<accession>A0A0A9EL91</accession>